<sequence length="98" mass="12067">MFVRIVKMSFHEDKVDAFLDNFHEVKQHIRNYPGNRFLELYRDKDNPSVFFTYSYWENESDLENYRKSELFNEVWAFTKQLFNDKPQAWSVDKLVMLE</sequence>
<name>A0A345HCU8_9FLAO</name>
<proteinExistence type="predicted"/>
<keyword evidence="3" id="KW-1185">Reference proteome</keyword>
<dbReference type="SUPFAM" id="SSF54909">
    <property type="entry name" value="Dimeric alpha+beta barrel"/>
    <property type="match status" value="1"/>
</dbReference>
<dbReference type="Gene3D" id="3.30.70.100">
    <property type="match status" value="1"/>
</dbReference>
<dbReference type="Pfam" id="PF03992">
    <property type="entry name" value="ABM"/>
    <property type="match status" value="1"/>
</dbReference>
<dbReference type="KEGG" id="fat:DVK85_09255"/>
<dbReference type="InterPro" id="IPR050744">
    <property type="entry name" value="AI-2_Isomerase_LsrG"/>
</dbReference>
<accession>A0A345HCU8</accession>
<evidence type="ECO:0000313" key="2">
    <source>
        <dbReference type="EMBL" id="AXG74408.1"/>
    </source>
</evidence>
<dbReference type="OrthoDB" id="1120859at2"/>
<organism evidence="2 3">
    <name type="scientific">Flavobacterium arcticum</name>
    <dbReference type="NCBI Taxonomy" id="1784713"/>
    <lineage>
        <taxon>Bacteria</taxon>
        <taxon>Pseudomonadati</taxon>
        <taxon>Bacteroidota</taxon>
        <taxon>Flavobacteriia</taxon>
        <taxon>Flavobacteriales</taxon>
        <taxon>Flavobacteriaceae</taxon>
        <taxon>Flavobacterium</taxon>
    </lineage>
</organism>
<reference evidence="2 3" key="1">
    <citation type="submission" date="2018-07" db="EMBL/GenBank/DDBJ databases">
        <title>Complete genome sequence of Flavobacterium arcticum type strain SM1502T.</title>
        <authorList>
            <person name="Li Y."/>
            <person name="Li D.-D."/>
        </authorList>
    </citation>
    <scope>NUCLEOTIDE SEQUENCE [LARGE SCALE GENOMIC DNA]</scope>
    <source>
        <strain evidence="2 3">SM1502</strain>
    </source>
</reference>
<dbReference type="Proteomes" id="UP000253951">
    <property type="component" value="Chromosome"/>
</dbReference>
<evidence type="ECO:0000259" key="1">
    <source>
        <dbReference type="PROSITE" id="PS51725"/>
    </source>
</evidence>
<gene>
    <name evidence="2" type="ORF">DVK85_09255</name>
</gene>
<dbReference type="RefSeq" id="WP_114678166.1">
    <property type="nucleotide sequence ID" value="NZ_CP031188.1"/>
</dbReference>
<dbReference type="PANTHER" id="PTHR33336:SF1">
    <property type="entry name" value="(4S)-4-HYDROXY-5-PHOSPHONOOXYPENTANE-2,3-DIONE ISOMERASE"/>
    <property type="match status" value="1"/>
</dbReference>
<dbReference type="AlphaFoldDB" id="A0A345HCU8"/>
<feature type="domain" description="ABM" evidence="1">
    <location>
        <begin position="2"/>
        <end position="91"/>
    </location>
</feature>
<dbReference type="GO" id="GO:0005829">
    <property type="term" value="C:cytosol"/>
    <property type="evidence" value="ECO:0007669"/>
    <property type="project" value="TreeGrafter"/>
</dbReference>
<dbReference type="PROSITE" id="PS51725">
    <property type="entry name" value="ABM"/>
    <property type="match status" value="1"/>
</dbReference>
<protein>
    <submittedName>
        <fullName evidence="2">Antibiotic biosynthesis monooxygenase</fullName>
    </submittedName>
</protein>
<evidence type="ECO:0000313" key="3">
    <source>
        <dbReference type="Proteomes" id="UP000253951"/>
    </source>
</evidence>
<keyword evidence="2" id="KW-0560">Oxidoreductase</keyword>
<dbReference type="EMBL" id="CP031188">
    <property type="protein sequence ID" value="AXG74408.1"/>
    <property type="molecule type" value="Genomic_DNA"/>
</dbReference>
<dbReference type="PANTHER" id="PTHR33336">
    <property type="entry name" value="QUINOL MONOOXYGENASE YGIN-RELATED"/>
    <property type="match status" value="1"/>
</dbReference>
<dbReference type="GO" id="GO:0004497">
    <property type="term" value="F:monooxygenase activity"/>
    <property type="evidence" value="ECO:0007669"/>
    <property type="project" value="UniProtKB-KW"/>
</dbReference>
<keyword evidence="2" id="KW-0503">Monooxygenase</keyword>
<dbReference type="InterPro" id="IPR011008">
    <property type="entry name" value="Dimeric_a/b-barrel"/>
</dbReference>
<dbReference type="InterPro" id="IPR007138">
    <property type="entry name" value="ABM_dom"/>
</dbReference>